<dbReference type="Pfam" id="PF20220">
    <property type="entry name" value="ABC_toxin_N"/>
    <property type="match status" value="1"/>
</dbReference>
<feature type="domain" description="ABC toxin N-terminal" evidence="1">
    <location>
        <begin position="8"/>
        <end position="136"/>
    </location>
</feature>
<evidence type="ECO:0000313" key="3">
    <source>
        <dbReference type="Proteomes" id="UP000466863"/>
    </source>
</evidence>
<sequence>MNTSIIPELEEQRRDALVAYYLGQMVTSSPSAAPIRITTPEDLYEYLLIDNQVSAQVETSRVAQAIASLQQYIHAIYNRMEPGYPYDFTQEQLNRWHDGMSEYSTWAGYQMIEDYPENYIDPTLRQHKSSQFQAFEMELAQSRITHDSVQTALKNYLRMLRSTCCAAAASRNLHGTQRYLLKTT</sequence>
<gene>
    <name evidence="2" type="ORF">GHO28_24570</name>
</gene>
<protein>
    <recommendedName>
        <fullName evidence="1">ABC toxin N-terminal domain-containing protein</fullName>
    </recommendedName>
</protein>
<reference evidence="2 3" key="1">
    <citation type="submission" date="2019-10" db="EMBL/GenBank/DDBJ databases">
        <title>Evaluation of single-gene subtyping targets for Pseudomonas.</title>
        <authorList>
            <person name="Reichler S.J."/>
            <person name="Orsi R.H."/>
            <person name="Wiedmann M."/>
            <person name="Martin N.H."/>
            <person name="Murphy S.I."/>
        </authorList>
    </citation>
    <scope>NUCLEOTIDE SEQUENCE [LARGE SCALE GENOMIC DNA]</scope>
    <source>
        <strain evidence="2 3">FSL R10-1876</strain>
    </source>
</reference>
<name>A0A6A7ZIR3_9PSED</name>
<dbReference type="Proteomes" id="UP000466863">
    <property type="component" value="Unassembled WGS sequence"/>
</dbReference>
<organism evidence="2 3">
    <name type="scientific">Pseudomonas helleri</name>
    <dbReference type="NCBI Taxonomy" id="1608996"/>
    <lineage>
        <taxon>Bacteria</taxon>
        <taxon>Pseudomonadati</taxon>
        <taxon>Pseudomonadota</taxon>
        <taxon>Gammaproteobacteria</taxon>
        <taxon>Pseudomonadales</taxon>
        <taxon>Pseudomonadaceae</taxon>
        <taxon>Pseudomonas</taxon>
    </lineage>
</organism>
<evidence type="ECO:0000313" key="2">
    <source>
        <dbReference type="EMBL" id="MQU45652.1"/>
    </source>
</evidence>
<dbReference type="RefSeq" id="WP_153357461.1">
    <property type="nucleotide sequence ID" value="NZ_CP181271.1"/>
</dbReference>
<evidence type="ECO:0000259" key="1">
    <source>
        <dbReference type="Pfam" id="PF20220"/>
    </source>
</evidence>
<dbReference type="AlphaFoldDB" id="A0A6A7ZIR3"/>
<comment type="caution">
    <text evidence="2">The sequence shown here is derived from an EMBL/GenBank/DDBJ whole genome shotgun (WGS) entry which is preliminary data.</text>
</comment>
<accession>A0A6A7ZIR3</accession>
<dbReference type="InterPro" id="IPR046839">
    <property type="entry name" value="ABC_toxin_N"/>
</dbReference>
<dbReference type="EMBL" id="WIVV01000182">
    <property type="protein sequence ID" value="MQU45652.1"/>
    <property type="molecule type" value="Genomic_DNA"/>
</dbReference>
<proteinExistence type="predicted"/>